<organism evidence="2 3">
    <name type="scientific">Bowmanella yangjiangensis</name>
    <dbReference type="NCBI Taxonomy" id="2811230"/>
    <lineage>
        <taxon>Bacteria</taxon>
        <taxon>Pseudomonadati</taxon>
        <taxon>Pseudomonadota</taxon>
        <taxon>Gammaproteobacteria</taxon>
        <taxon>Alteromonadales</taxon>
        <taxon>Alteromonadaceae</taxon>
        <taxon>Bowmanella</taxon>
    </lineage>
</organism>
<dbReference type="EMBL" id="JAFKCS010000027">
    <property type="protein sequence ID" value="MBN7822008.1"/>
    <property type="molecule type" value="Genomic_DNA"/>
</dbReference>
<accession>A0ABS3CY00</accession>
<protein>
    <submittedName>
        <fullName evidence="2">Uncharacterized protein</fullName>
    </submittedName>
</protein>
<dbReference type="Proteomes" id="UP000663992">
    <property type="component" value="Unassembled WGS sequence"/>
</dbReference>
<reference evidence="2 3" key="1">
    <citation type="submission" date="2021-03" db="EMBL/GenBank/DDBJ databases">
        <title>novel species isolated from a fishpond in China.</title>
        <authorList>
            <person name="Lu H."/>
            <person name="Cai Z."/>
        </authorList>
    </citation>
    <scope>NUCLEOTIDE SEQUENCE [LARGE SCALE GENOMIC DNA]</scope>
    <source>
        <strain evidence="2 3">Y57</strain>
    </source>
</reference>
<evidence type="ECO:0000313" key="2">
    <source>
        <dbReference type="EMBL" id="MBN7822008.1"/>
    </source>
</evidence>
<evidence type="ECO:0000313" key="3">
    <source>
        <dbReference type="Proteomes" id="UP000663992"/>
    </source>
</evidence>
<dbReference type="RefSeq" id="WP_206595962.1">
    <property type="nucleotide sequence ID" value="NZ_JAFKCS010000027.1"/>
</dbReference>
<name>A0ABS3CY00_9ALTE</name>
<feature type="signal peptide" evidence="1">
    <location>
        <begin position="1"/>
        <end position="22"/>
    </location>
</feature>
<evidence type="ECO:0000256" key="1">
    <source>
        <dbReference type="SAM" id="SignalP"/>
    </source>
</evidence>
<proteinExistence type="predicted"/>
<comment type="caution">
    <text evidence="2">The sequence shown here is derived from an EMBL/GenBank/DDBJ whole genome shotgun (WGS) entry which is preliminary data.</text>
</comment>
<keyword evidence="1" id="KW-0732">Signal</keyword>
<gene>
    <name evidence="2" type="ORF">J0A65_19230</name>
</gene>
<sequence>MKNSIKFLSLGLVLLGSQSASANVLLDKEFLAQQTLAQVQAAVASLELPLAKPVIEEVKSVLSLTNEDNNAELIVKATSQQELLNKAD</sequence>
<keyword evidence="3" id="KW-1185">Reference proteome</keyword>
<feature type="chain" id="PRO_5046621087" evidence="1">
    <location>
        <begin position="23"/>
        <end position="88"/>
    </location>
</feature>